<evidence type="ECO:0000313" key="7">
    <source>
        <dbReference type="Proteomes" id="UP000333828"/>
    </source>
</evidence>
<evidence type="ECO:0000256" key="4">
    <source>
        <dbReference type="SAM" id="SignalP"/>
    </source>
</evidence>
<dbReference type="GO" id="GO:0042918">
    <property type="term" value="P:alkanesulfonate transmembrane transport"/>
    <property type="evidence" value="ECO:0007669"/>
    <property type="project" value="TreeGrafter"/>
</dbReference>
<reference evidence="6 7" key="1">
    <citation type="submission" date="2019-08" db="EMBL/GenBank/DDBJ databases">
        <authorList>
            <person name="Peeters C."/>
        </authorList>
    </citation>
    <scope>NUCLEOTIDE SEQUENCE [LARGE SCALE GENOMIC DNA]</scope>
    <source>
        <strain evidence="6 7">LMG 31115</strain>
    </source>
</reference>
<dbReference type="GO" id="GO:0042597">
    <property type="term" value="C:periplasmic space"/>
    <property type="evidence" value="ECO:0007669"/>
    <property type="project" value="UniProtKB-SubCell"/>
</dbReference>
<dbReference type="Pfam" id="PF09084">
    <property type="entry name" value="NMT1"/>
    <property type="match status" value="1"/>
</dbReference>
<protein>
    <submittedName>
        <fullName evidence="6">Nitrate ABC transporter substrate-binding protein</fullName>
    </submittedName>
</protein>
<evidence type="ECO:0000259" key="5">
    <source>
        <dbReference type="Pfam" id="PF09084"/>
    </source>
</evidence>
<evidence type="ECO:0000256" key="3">
    <source>
        <dbReference type="ARBA" id="ARBA00022729"/>
    </source>
</evidence>
<dbReference type="PANTHER" id="PTHR30024">
    <property type="entry name" value="ALIPHATIC SULFONATES-BINDING PROTEIN-RELATED"/>
    <property type="match status" value="1"/>
</dbReference>
<dbReference type="Proteomes" id="UP000333828">
    <property type="component" value="Unassembled WGS sequence"/>
</dbReference>
<accession>A0A5E4REE9</accession>
<dbReference type="PANTHER" id="PTHR30024:SF47">
    <property type="entry name" value="TAURINE-BINDING PERIPLASMIC PROTEIN"/>
    <property type="match status" value="1"/>
</dbReference>
<feature type="domain" description="SsuA/THI5-like" evidence="5">
    <location>
        <begin position="58"/>
        <end position="268"/>
    </location>
</feature>
<evidence type="ECO:0000313" key="6">
    <source>
        <dbReference type="EMBL" id="VVD61776.1"/>
    </source>
</evidence>
<dbReference type="RefSeq" id="WP_150682507.1">
    <property type="nucleotide sequence ID" value="NZ_CABPSI010000001.1"/>
</dbReference>
<dbReference type="InterPro" id="IPR015168">
    <property type="entry name" value="SsuA/THI5"/>
</dbReference>
<organism evidence="6 7">
    <name type="scientific">Pandoraea iniqua</name>
    <dbReference type="NCBI Taxonomy" id="2508288"/>
    <lineage>
        <taxon>Bacteria</taxon>
        <taxon>Pseudomonadati</taxon>
        <taxon>Pseudomonadota</taxon>
        <taxon>Betaproteobacteria</taxon>
        <taxon>Burkholderiales</taxon>
        <taxon>Burkholderiaceae</taxon>
        <taxon>Pandoraea</taxon>
    </lineage>
</organism>
<dbReference type="SUPFAM" id="SSF53850">
    <property type="entry name" value="Periplasmic binding protein-like II"/>
    <property type="match status" value="1"/>
</dbReference>
<proteinExistence type="inferred from homology"/>
<keyword evidence="3 4" id="KW-0732">Signal</keyword>
<evidence type="ECO:0000256" key="1">
    <source>
        <dbReference type="ARBA" id="ARBA00004418"/>
    </source>
</evidence>
<sequence length="346" mass="36617">MQASLGLRLPKALVKPVLASVFGVALAAASAPGFAADSGKVTIMVGGITKMVYLPAKLAEQLGYFKDEGLNVELLSQPAGVDAENELLAGAVQAVVGFYDHSIDLQSKGKEIQAIVIFGQVPGEVELVNAKSKDTIKSMADVKGKTLGVTGLGSSTNFLTQYLAAKHGIPSSQYSVLPVGADNTFIAAIKQNRIDAGMTTEPTASQLLKTGDAAVLVDMRTMEGTVAALGGAYPASSLYVQRAWLDKHKPEAAKLARAFVKTLKFINTHSAAEIADKMPKDYYGNNKALYVQALQNSLPMYSPDGRMPNGGPETVLKVLAAFNPNVKGKHIDLSKTYTNEFVDQAK</sequence>
<name>A0A5E4REE9_9BURK</name>
<keyword evidence="7" id="KW-1185">Reference proteome</keyword>
<evidence type="ECO:0000256" key="2">
    <source>
        <dbReference type="ARBA" id="ARBA00010742"/>
    </source>
</evidence>
<dbReference type="Gene3D" id="3.40.190.10">
    <property type="entry name" value="Periplasmic binding protein-like II"/>
    <property type="match status" value="2"/>
</dbReference>
<dbReference type="EMBL" id="CABPSI010000001">
    <property type="protein sequence ID" value="VVD61776.1"/>
    <property type="molecule type" value="Genomic_DNA"/>
</dbReference>
<feature type="signal peptide" evidence="4">
    <location>
        <begin position="1"/>
        <end position="35"/>
    </location>
</feature>
<comment type="subcellular location">
    <subcellularLocation>
        <location evidence="1">Periplasm</location>
    </subcellularLocation>
</comment>
<dbReference type="AlphaFoldDB" id="A0A5E4REE9"/>
<feature type="chain" id="PRO_5022711509" evidence="4">
    <location>
        <begin position="36"/>
        <end position="346"/>
    </location>
</feature>
<gene>
    <name evidence="6" type="ORF">PIN31115_00133</name>
</gene>
<comment type="similarity">
    <text evidence="2">Belongs to the bacterial solute-binding protein SsuA/TauA family.</text>
</comment>